<dbReference type="SUPFAM" id="SSF46785">
    <property type="entry name" value="Winged helix' DNA-binding domain"/>
    <property type="match status" value="1"/>
</dbReference>
<dbReference type="GO" id="GO:0000976">
    <property type="term" value="F:transcription cis-regulatory region binding"/>
    <property type="evidence" value="ECO:0007669"/>
    <property type="project" value="TreeGrafter"/>
</dbReference>
<dbReference type="AlphaFoldDB" id="A0A506U4G3"/>
<protein>
    <submittedName>
        <fullName evidence="6">LysR family transcriptional regulator</fullName>
    </submittedName>
</protein>
<reference evidence="6 7" key="1">
    <citation type="submission" date="2019-06" db="EMBL/GenBank/DDBJ databases">
        <authorList>
            <person name="Li M."/>
        </authorList>
    </citation>
    <scope>NUCLEOTIDE SEQUENCE [LARGE SCALE GENOMIC DNA]</scope>
    <source>
        <strain evidence="6 7">BGMRC6574</strain>
    </source>
</reference>
<evidence type="ECO:0000313" key="7">
    <source>
        <dbReference type="Proteomes" id="UP000320314"/>
    </source>
</evidence>
<accession>A0A506U4G3</accession>
<dbReference type="GO" id="GO:0003700">
    <property type="term" value="F:DNA-binding transcription factor activity"/>
    <property type="evidence" value="ECO:0007669"/>
    <property type="project" value="InterPro"/>
</dbReference>
<dbReference type="PANTHER" id="PTHR30126:SF40">
    <property type="entry name" value="HTH-TYPE TRANSCRIPTIONAL REGULATOR GLTR"/>
    <property type="match status" value="1"/>
</dbReference>
<dbReference type="InterPro" id="IPR036388">
    <property type="entry name" value="WH-like_DNA-bd_sf"/>
</dbReference>
<proteinExistence type="inferred from homology"/>
<evidence type="ECO:0000256" key="2">
    <source>
        <dbReference type="ARBA" id="ARBA00023015"/>
    </source>
</evidence>
<dbReference type="InterPro" id="IPR005119">
    <property type="entry name" value="LysR_subst-bd"/>
</dbReference>
<organism evidence="6 7">
    <name type="scientific">Pararhizobium mangrovi</name>
    <dbReference type="NCBI Taxonomy" id="2590452"/>
    <lineage>
        <taxon>Bacteria</taxon>
        <taxon>Pseudomonadati</taxon>
        <taxon>Pseudomonadota</taxon>
        <taxon>Alphaproteobacteria</taxon>
        <taxon>Hyphomicrobiales</taxon>
        <taxon>Rhizobiaceae</taxon>
        <taxon>Rhizobium/Agrobacterium group</taxon>
        <taxon>Pararhizobium</taxon>
    </lineage>
</organism>
<dbReference type="Proteomes" id="UP000320314">
    <property type="component" value="Unassembled WGS sequence"/>
</dbReference>
<dbReference type="InterPro" id="IPR036390">
    <property type="entry name" value="WH_DNA-bd_sf"/>
</dbReference>
<keyword evidence="2" id="KW-0805">Transcription regulation</keyword>
<evidence type="ECO:0000259" key="5">
    <source>
        <dbReference type="PROSITE" id="PS50931"/>
    </source>
</evidence>
<dbReference type="InterPro" id="IPR000847">
    <property type="entry name" value="LysR_HTH_N"/>
</dbReference>
<comment type="similarity">
    <text evidence="1">Belongs to the LysR transcriptional regulatory family.</text>
</comment>
<dbReference type="CDD" id="cd05466">
    <property type="entry name" value="PBP2_LTTR_substrate"/>
    <property type="match status" value="1"/>
</dbReference>
<evidence type="ECO:0000256" key="4">
    <source>
        <dbReference type="ARBA" id="ARBA00023163"/>
    </source>
</evidence>
<dbReference type="Gene3D" id="1.10.10.10">
    <property type="entry name" value="Winged helix-like DNA-binding domain superfamily/Winged helix DNA-binding domain"/>
    <property type="match status" value="1"/>
</dbReference>
<evidence type="ECO:0000256" key="3">
    <source>
        <dbReference type="ARBA" id="ARBA00023125"/>
    </source>
</evidence>
<dbReference type="Pfam" id="PF03466">
    <property type="entry name" value="LysR_substrate"/>
    <property type="match status" value="1"/>
</dbReference>
<dbReference type="PANTHER" id="PTHR30126">
    <property type="entry name" value="HTH-TYPE TRANSCRIPTIONAL REGULATOR"/>
    <property type="match status" value="1"/>
</dbReference>
<feature type="domain" description="HTH lysR-type" evidence="5">
    <location>
        <begin position="3"/>
        <end position="60"/>
    </location>
</feature>
<dbReference type="PROSITE" id="PS50931">
    <property type="entry name" value="HTH_LYSR"/>
    <property type="match status" value="1"/>
</dbReference>
<sequence>MRITLSQLEALVWVARLGTVSKAAVHLNVTQSTLSLRLKDLGSAFGKPMFRRSGRYLLLTPEGHGVIDHAEAIIDQLDKLHERARPEQIGGSVRLGVSEALALAGLPRILRMLKGRHPSLEVAVAIGTSGNLQKDLMDGAIDIALGINLHDDPRLRVVQLGIQKAAWIASSETDLPPLIRPRDIGQLPILSNPNPSPMYQQTVNWFRSEGLAPRQISVSNSVSIIASLVSAGVGLAILPVRLVEQDVISGKVMTLSSEPEIEVSRMCAAYRAEDWRPTIKATFEASREVVDAIAWLEPIP</sequence>
<dbReference type="Pfam" id="PF00126">
    <property type="entry name" value="HTH_1"/>
    <property type="match status" value="1"/>
</dbReference>
<keyword evidence="4" id="KW-0804">Transcription</keyword>
<dbReference type="EMBL" id="VHLH01000018">
    <property type="protein sequence ID" value="TPW27934.1"/>
    <property type="molecule type" value="Genomic_DNA"/>
</dbReference>
<evidence type="ECO:0000313" key="6">
    <source>
        <dbReference type="EMBL" id="TPW27934.1"/>
    </source>
</evidence>
<dbReference type="OrthoDB" id="9791253at2"/>
<evidence type="ECO:0000256" key="1">
    <source>
        <dbReference type="ARBA" id="ARBA00009437"/>
    </source>
</evidence>
<keyword evidence="7" id="KW-1185">Reference proteome</keyword>
<name>A0A506U4G3_9HYPH</name>
<comment type="caution">
    <text evidence="6">The sequence shown here is derived from an EMBL/GenBank/DDBJ whole genome shotgun (WGS) entry which is preliminary data.</text>
</comment>
<dbReference type="RefSeq" id="WP_141166980.1">
    <property type="nucleotide sequence ID" value="NZ_VHLH01000018.1"/>
</dbReference>
<dbReference type="Gene3D" id="3.40.190.290">
    <property type="match status" value="1"/>
</dbReference>
<gene>
    <name evidence="6" type="ORF">FJU11_10340</name>
</gene>
<dbReference type="SUPFAM" id="SSF53850">
    <property type="entry name" value="Periplasmic binding protein-like II"/>
    <property type="match status" value="1"/>
</dbReference>
<keyword evidence="3" id="KW-0238">DNA-binding</keyword>